<evidence type="ECO:0000313" key="2">
    <source>
        <dbReference type="EMBL" id="ELZ76078.1"/>
    </source>
</evidence>
<feature type="compositionally biased region" description="Polar residues" evidence="1">
    <location>
        <begin position="553"/>
        <end position="570"/>
    </location>
</feature>
<feature type="compositionally biased region" description="Polar residues" evidence="1">
    <location>
        <begin position="420"/>
        <end position="433"/>
    </location>
</feature>
<comment type="caution">
    <text evidence="2">The sequence shown here is derived from an EMBL/GenBank/DDBJ whole genome shotgun (WGS) entry which is preliminary data.</text>
</comment>
<feature type="region of interest" description="Disordered" evidence="1">
    <location>
        <begin position="606"/>
        <end position="657"/>
    </location>
</feature>
<feature type="region of interest" description="Disordered" evidence="1">
    <location>
        <begin position="548"/>
        <end position="587"/>
    </location>
</feature>
<evidence type="ECO:0000256" key="1">
    <source>
        <dbReference type="SAM" id="MobiDB-lite"/>
    </source>
</evidence>
<sequence>MVGDSFVDAGDITRAEAKRRTRIRDKKQQLKQRVVDQTPGLDSTQNVRVRRDGNRLVASLTTIGQHNVRDYQVEQQRNARAREQRLAEKLGQESSDNVTGRAQDIDAELTKDASGDISTVQRETARRDIADKVDVDPDRVKIVGQTDDGGFRARIEKQPERTEQFGDIPVENPLTGNRVEDDLENKSAQYRAATDPVIEYITEGAETPISASAMGDPFNPDLVRGNARQVRNFLDPFALAVGAKEAGEFAVTQPNRILMGDGPGFAQDVSERGSLAVSAFTKAANENPADLAGSVLGGAAIGALGGAATSRVTQSAARRVAQADIDAGSARASAFLSDTRGEGQLLRSVDDASPDADSGGLMSDMQDTLDRFERAERTRKAEEAAERLHAERQERLPPGESYEPEGPPEGYRQPAPEGRTVSSGPDTTRSGPTDAQLDAWNPQSPKSSTEVDLTPRESQLAAQMDTPSTDIRDVARQWESSEAAQMRRAAEASSFERRTDLLGRGEATGVALATGEQYARQQQQQYEQAQKRLQSRLGLDTGLGTHLGLDAGISSQSGLDQPTDQPQPVRTDTDTVPDLRVDTQLGDQSEARRLWDSFREFNRPVTDAVSDTRFEPTPNEQPPEYDQPRWWNRQRPPTRNPKRKRDKTPGNQSFESTFAVDVSAWENSWKTGIADIDKLWRERFGGL</sequence>
<protein>
    <submittedName>
        <fullName evidence="2">Uncharacterized protein</fullName>
    </submittedName>
</protein>
<name>M0GWZ5_HALL2</name>
<feature type="compositionally biased region" description="Basic and acidic residues" evidence="1">
    <location>
        <begin position="80"/>
        <end position="91"/>
    </location>
</feature>
<evidence type="ECO:0000313" key="3">
    <source>
        <dbReference type="Proteomes" id="UP000011535"/>
    </source>
</evidence>
<dbReference type="PATRIC" id="fig|1230452.3.peg.874"/>
<dbReference type="AlphaFoldDB" id="M0GWZ5"/>
<dbReference type="EMBL" id="AOLH01000008">
    <property type="protein sequence ID" value="ELZ76078.1"/>
    <property type="molecule type" value="Genomic_DNA"/>
</dbReference>
<gene>
    <name evidence="2" type="ORF">C456_04600</name>
</gene>
<feature type="compositionally biased region" description="Basic and acidic residues" evidence="1">
    <location>
        <begin position="368"/>
        <end position="397"/>
    </location>
</feature>
<feature type="region of interest" description="Disordered" evidence="1">
    <location>
        <begin position="80"/>
        <end position="100"/>
    </location>
</feature>
<feature type="compositionally biased region" description="Basic and acidic residues" evidence="1">
    <location>
        <begin position="488"/>
        <end position="500"/>
    </location>
</feature>
<proteinExistence type="predicted"/>
<feature type="compositionally biased region" description="Polar residues" evidence="1">
    <location>
        <begin position="441"/>
        <end position="469"/>
    </location>
</feature>
<reference evidence="2 3" key="1">
    <citation type="journal article" date="2014" name="PLoS Genet.">
        <title>Phylogenetically driven sequencing of extremely halophilic archaea reveals strategies for static and dynamic osmo-response.</title>
        <authorList>
            <person name="Becker E.A."/>
            <person name="Seitzer P.M."/>
            <person name="Tritt A."/>
            <person name="Larsen D."/>
            <person name="Krusor M."/>
            <person name="Yao A.I."/>
            <person name="Wu D."/>
            <person name="Madern D."/>
            <person name="Eisen J.A."/>
            <person name="Darling A.E."/>
            <person name="Facciotti M.T."/>
        </authorList>
    </citation>
    <scope>NUCLEOTIDE SEQUENCE [LARGE SCALE GENOMIC DNA]</scope>
    <source>
        <strain evidence="3">DSM 14919 / CCM 7023 / CIP 107410 / JCM 9276 / NCIMB 13854 / Aa 2.2</strain>
    </source>
</reference>
<feature type="compositionally biased region" description="Basic and acidic residues" evidence="1">
    <location>
        <begin position="571"/>
        <end position="581"/>
    </location>
</feature>
<feature type="region of interest" description="Disordered" evidence="1">
    <location>
        <begin position="345"/>
        <end position="500"/>
    </location>
</feature>
<accession>M0GWZ5</accession>
<dbReference type="Proteomes" id="UP000011535">
    <property type="component" value="Unassembled WGS sequence"/>
</dbReference>
<organism evidence="2 3">
    <name type="scientific">Haloferax lucentense (strain DSM 14919 / JCM 9276 / NCIMB 13854 / Aa 2.2)</name>
    <name type="common">Haloferax alicantei</name>
    <dbReference type="NCBI Taxonomy" id="1230452"/>
    <lineage>
        <taxon>Archaea</taxon>
        <taxon>Methanobacteriati</taxon>
        <taxon>Methanobacteriota</taxon>
        <taxon>Stenosarchaea group</taxon>
        <taxon>Halobacteria</taxon>
        <taxon>Halobacteriales</taxon>
        <taxon>Haloferacaceae</taxon>
        <taxon>Haloferax</taxon>
    </lineage>
</organism>